<reference evidence="2" key="1">
    <citation type="submission" date="2020-10" db="EMBL/GenBank/DDBJ databases">
        <authorList>
            <person name="Gilroy R."/>
        </authorList>
    </citation>
    <scope>NUCLEOTIDE SEQUENCE</scope>
    <source>
        <strain evidence="2">7463</strain>
    </source>
</reference>
<name>A0A9D1IHU7_9BURK</name>
<dbReference type="Pfam" id="PF05309">
    <property type="entry name" value="TraE"/>
    <property type="match status" value="1"/>
</dbReference>
<evidence type="ECO:0000313" key="2">
    <source>
        <dbReference type="EMBL" id="HIU37805.1"/>
    </source>
</evidence>
<keyword evidence="1" id="KW-0472">Membrane</keyword>
<reference evidence="2" key="2">
    <citation type="journal article" date="2021" name="PeerJ">
        <title>Extensive microbial diversity within the chicken gut microbiome revealed by metagenomics and culture.</title>
        <authorList>
            <person name="Gilroy R."/>
            <person name="Ravi A."/>
            <person name="Getino M."/>
            <person name="Pursley I."/>
            <person name="Horton D.L."/>
            <person name="Alikhan N.F."/>
            <person name="Baker D."/>
            <person name="Gharbi K."/>
            <person name="Hall N."/>
            <person name="Watson M."/>
            <person name="Adriaenssens E.M."/>
            <person name="Foster-Nyarko E."/>
            <person name="Jarju S."/>
            <person name="Secka A."/>
            <person name="Antonio M."/>
            <person name="Oren A."/>
            <person name="Chaudhuri R.R."/>
            <person name="La Ragione R."/>
            <person name="Hildebrand F."/>
            <person name="Pallen M.J."/>
        </authorList>
    </citation>
    <scope>NUCLEOTIDE SEQUENCE</scope>
    <source>
        <strain evidence="2">7463</strain>
    </source>
</reference>
<dbReference type="AlphaFoldDB" id="A0A9D1IHU7"/>
<keyword evidence="1" id="KW-0812">Transmembrane</keyword>
<feature type="transmembrane region" description="Helical" evidence="1">
    <location>
        <begin position="20"/>
        <end position="41"/>
    </location>
</feature>
<keyword evidence="1" id="KW-1133">Transmembrane helix</keyword>
<proteinExistence type="predicted"/>
<dbReference type="Proteomes" id="UP000824083">
    <property type="component" value="Unassembled WGS sequence"/>
</dbReference>
<comment type="caution">
    <text evidence="2">The sequence shown here is derived from an EMBL/GenBank/DDBJ whole genome shotgun (WGS) entry which is preliminary data.</text>
</comment>
<evidence type="ECO:0000313" key="3">
    <source>
        <dbReference type="Proteomes" id="UP000824083"/>
    </source>
</evidence>
<protein>
    <submittedName>
        <fullName evidence="2">Type IV conjugative transfer system protein TraE</fullName>
    </submittedName>
</protein>
<organism evidence="2 3">
    <name type="scientific">Candidatus Aphodousia faecigallinarum</name>
    <dbReference type="NCBI Taxonomy" id="2840677"/>
    <lineage>
        <taxon>Bacteria</taxon>
        <taxon>Pseudomonadati</taxon>
        <taxon>Pseudomonadota</taxon>
        <taxon>Betaproteobacteria</taxon>
        <taxon>Burkholderiales</taxon>
        <taxon>Sutterellaceae</taxon>
        <taxon>Sutterellaceae incertae sedis</taxon>
        <taxon>Candidatus Aphodousia</taxon>
    </lineage>
</organism>
<evidence type="ECO:0000256" key="1">
    <source>
        <dbReference type="SAM" id="Phobius"/>
    </source>
</evidence>
<dbReference type="EMBL" id="DVMY01000091">
    <property type="protein sequence ID" value="HIU37805.1"/>
    <property type="molecule type" value="Genomic_DNA"/>
</dbReference>
<accession>A0A9D1IHU7</accession>
<sequence length="200" mass="21590">MTSYELISSDLAARLGLKRLTLGLLAGSLVVNALLAGALLFKKESVSTVLIPVGFNEVTHPVSVSDSHVDQDYLMLVARDLLSLALNVTPANVDFNREMLLKHVAPDSFGAIDEALKVKAAQIKRLRATTLFEAQSMSVNAHALSVEAHGVKRHFIGKTETQRQKTSITLRFNLVAGKLQLASLSETDEKATKSSASHSL</sequence>
<gene>
    <name evidence="2" type="ORF">IAC56_05975</name>
</gene>
<dbReference type="InterPro" id="IPR007973">
    <property type="entry name" value="Pilus_assembly_TraE"/>
</dbReference>